<dbReference type="FunCoup" id="A0A0D2GBV4">
    <property type="interactions" value="304"/>
</dbReference>
<dbReference type="InterPro" id="IPR036856">
    <property type="entry name" value="Ald_Oxase/Xan_DH_a/b_sf"/>
</dbReference>
<dbReference type="Pfam" id="PF01315">
    <property type="entry name" value="Ald_Xan_dh_C"/>
    <property type="match status" value="1"/>
</dbReference>
<dbReference type="RefSeq" id="WP_044350739.1">
    <property type="nucleotide sequence ID" value="NZ_AZAC01000033.1"/>
</dbReference>
<dbReference type="STRING" id="1429043.X474_19445"/>
<dbReference type="Pfam" id="PF20256">
    <property type="entry name" value="MoCoBD_2"/>
    <property type="match status" value="1"/>
</dbReference>
<dbReference type="Pfam" id="PF02738">
    <property type="entry name" value="MoCoBD_1"/>
    <property type="match status" value="1"/>
</dbReference>
<protein>
    <submittedName>
        <fullName evidence="2">4-hydroxybenzoyl-CoA reductase subunit alpha</fullName>
    </submittedName>
</protein>
<feature type="domain" description="Aldehyde oxidase/xanthine dehydrogenase a/b hammerhead" evidence="1">
    <location>
        <begin position="21"/>
        <end position="125"/>
    </location>
</feature>
<dbReference type="InParanoid" id="A0A0D2GBV4"/>
<gene>
    <name evidence="2" type="ORF">X474_19445</name>
</gene>
<organism evidence="2 3">
    <name type="scientific">Dethiosulfatarculus sandiegensis</name>
    <dbReference type="NCBI Taxonomy" id="1429043"/>
    <lineage>
        <taxon>Bacteria</taxon>
        <taxon>Pseudomonadati</taxon>
        <taxon>Thermodesulfobacteriota</taxon>
        <taxon>Desulfarculia</taxon>
        <taxon>Desulfarculales</taxon>
        <taxon>Desulfarculaceae</taxon>
        <taxon>Dethiosulfatarculus</taxon>
    </lineage>
</organism>
<proteinExistence type="predicted"/>
<evidence type="ECO:0000259" key="1">
    <source>
        <dbReference type="SMART" id="SM01008"/>
    </source>
</evidence>
<dbReference type="EMBL" id="AZAC01000033">
    <property type="protein sequence ID" value="KIX12377.1"/>
    <property type="molecule type" value="Genomic_DNA"/>
</dbReference>
<comment type="caution">
    <text evidence="2">The sequence shown here is derived from an EMBL/GenBank/DDBJ whole genome shotgun (WGS) entry which is preliminary data.</text>
</comment>
<dbReference type="InterPro" id="IPR008274">
    <property type="entry name" value="AldOxase/xan_DH_MoCoBD1"/>
</dbReference>
<dbReference type="SMART" id="SM01008">
    <property type="entry name" value="Ald_Xan_dh_C"/>
    <property type="match status" value="1"/>
</dbReference>
<evidence type="ECO:0000313" key="2">
    <source>
        <dbReference type="EMBL" id="KIX12377.1"/>
    </source>
</evidence>
<evidence type="ECO:0000313" key="3">
    <source>
        <dbReference type="Proteomes" id="UP000032233"/>
    </source>
</evidence>
<dbReference type="PATRIC" id="fig|1429043.3.peg.4121"/>
<reference evidence="2 3" key="1">
    <citation type="submission" date="2013-11" db="EMBL/GenBank/DDBJ databases">
        <title>Metagenomic analysis of a methanogenic consortium involved in long chain n-alkane degradation.</title>
        <authorList>
            <person name="Davidova I.A."/>
            <person name="Callaghan A.V."/>
            <person name="Wawrik B."/>
            <person name="Pruitt S."/>
            <person name="Marks C."/>
            <person name="Duncan K.E."/>
            <person name="Suflita J.M."/>
        </authorList>
    </citation>
    <scope>NUCLEOTIDE SEQUENCE [LARGE SCALE GENOMIC DNA]</scope>
    <source>
        <strain evidence="2 3">SPR</strain>
    </source>
</reference>
<dbReference type="InterPro" id="IPR037165">
    <property type="entry name" value="AldOxase/xan_DH_Mopterin-bd_sf"/>
</dbReference>
<dbReference type="Gene3D" id="3.30.365.10">
    <property type="entry name" value="Aldehyde oxidase/xanthine dehydrogenase, molybdopterin binding domain"/>
    <property type="match status" value="4"/>
</dbReference>
<dbReference type="OrthoDB" id="9775084at2"/>
<dbReference type="GO" id="GO:0005506">
    <property type="term" value="F:iron ion binding"/>
    <property type="evidence" value="ECO:0007669"/>
    <property type="project" value="InterPro"/>
</dbReference>
<dbReference type="SUPFAM" id="SSF56003">
    <property type="entry name" value="Molybdenum cofactor-binding domain"/>
    <property type="match status" value="1"/>
</dbReference>
<dbReference type="Proteomes" id="UP000032233">
    <property type="component" value="Unassembled WGS sequence"/>
</dbReference>
<dbReference type="PANTHER" id="PTHR11908">
    <property type="entry name" value="XANTHINE DEHYDROGENASE"/>
    <property type="match status" value="1"/>
</dbReference>
<dbReference type="PANTHER" id="PTHR11908:SF157">
    <property type="entry name" value="XANTHINE DEHYDROGENASE SUBUNIT D-RELATED"/>
    <property type="match status" value="1"/>
</dbReference>
<sequence>MTELNYVGHEMPRTDARDKVTGRAVYINDQVRPGMLHGAILYAKHPHARIKNIDCSRAGKLPGVKAVITARDFPPINIGFLKDNSPLKKDKVRSLRDEVAAVAATDPETAARALELIEVEYEPLPGIFSPEDALAQNAPLLHETDAKGRPLESNKLRLKWRFESGDLEKAKSLSSHHASGEYNATWQSHCCLGLSGVIAEFDQQKNLTMHSITQIPYLAQADYANALKDLGLHNSRVRIKCQTIGGAFGSKLDTHCYEFIAILLAFSTGKPVKILFSREEEFQALAPRQPAIMKISQGCDENGRLTYREVKMLLDNGAYTSWGATTPSVMISPISSLYQVENISFTAECVYTNNIYCQAFRGYGNPQATFCVESNLDQLAHEIGMDPLEFRLLNANRPDTTTPAQYRITSCGLSECLKKVAQGLGWEEHQKQKASNPADSKKLKGMGLASMIHVGGGARVYRSDGHGMMMKLDDFGKLSVFTGAVEIGQGNETVLRQITAEALGVKMEDVVLVTHDTDLCPWDVGTHASRQAFISGNAAIKCASKLKRKILGLAADLIECRPEELRLQKSMIYHVSTGPLGQGAMPLAKILKKAHFKSQGQMLMAETFYDPPNEMLDREMKGNISCAWAFGAHGVLVEVDTETGQVEVLNYQAAHDVGRALNPLTLAGQVYGGSMQGLGYALSEELILKNGRVLNDRFSDYMLPTAKDLPPITPIIVETFDPQGPFGAKGVGEPGCVPSAPAIANAVFDAVGIRMSRLPMTPERVLKALRQKNKEDK</sequence>
<dbReference type="InterPro" id="IPR016208">
    <property type="entry name" value="Ald_Oxase/xanthine_DH-like"/>
</dbReference>
<dbReference type="InterPro" id="IPR000674">
    <property type="entry name" value="Ald_Oxase/Xan_DH_a/b"/>
</dbReference>
<keyword evidence="3" id="KW-1185">Reference proteome</keyword>
<dbReference type="InterPro" id="IPR046867">
    <property type="entry name" value="AldOxase/xan_DH_MoCoBD2"/>
</dbReference>
<accession>A0A0D2GBV4</accession>
<dbReference type="AlphaFoldDB" id="A0A0D2GBV4"/>
<dbReference type="SUPFAM" id="SSF54665">
    <property type="entry name" value="CO dehydrogenase molybdoprotein N-domain-like"/>
    <property type="match status" value="1"/>
</dbReference>
<dbReference type="GO" id="GO:0016491">
    <property type="term" value="F:oxidoreductase activity"/>
    <property type="evidence" value="ECO:0007669"/>
    <property type="project" value="InterPro"/>
</dbReference>
<dbReference type="Gene3D" id="3.90.1170.50">
    <property type="entry name" value="Aldehyde oxidase/xanthine dehydrogenase, a/b hammerhead"/>
    <property type="match status" value="1"/>
</dbReference>
<name>A0A0D2GBV4_9BACT</name>